<dbReference type="OrthoDB" id="5084290at2"/>
<evidence type="ECO:0000313" key="3">
    <source>
        <dbReference type="EMBL" id="KAB5606550.1"/>
    </source>
</evidence>
<dbReference type="PROSITE" id="PS51782">
    <property type="entry name" value="LYSM"/>
    <property type="match status" value="1"/>
</dbReference>
<sequence length="77" mass="7956">MWSNGSVAVSSTVNSSAGSAGATTTYIVRPGDTLWGYASQVTPRGGDIRQTVSELIELNDLETASLTAGQSIVVPVR</sequence>
<feature type="region of interest" description="Disordered" evidence="1">
    <location>
        <begin position="1"/>
        <end position="22"/>
    </location>
</feature>
<keyword evidence="4" id="KW-1185">Reference proteome</keyword>
<dbReference type="InterPro" id="IPR036779">
    <property type="entry name" value="LysM_dom_sf"/>
</dbReference>
<dbReference type="AlphaFoldDB" id="A0A5N5RHY9"/>
<dbReference type="Pfam" id="PF01476">
    <property type="entry name" value="LysM"/>
    <property type="match status" value="1"/>
</dbReference>
<dbReference type="Gene3D" id="3.10.350.10">
    <property type="entry name" value="LysM domain"/>
    <property type="match status" value="1"/>
</dbReference>
<dbReference type="Proteomes" id="UP000326336">
    <property type="component" value="Unassembled WGS sequence"/>
</dbReference>
<protein>
    <submittedName>
        <fullName evidence="3">LysM peptidoglycan-binding domain-containing protein</fullName>
    </submittedName>
</protein>
<evidence type="ECO:0000313" key="4">
    <source>
        <dbReference type="Proteomes" id="UP000326336"/>
    </source>
</evidence>
<accession>A0A5N5RHY9</accession>
<gene>
    <name evidence="3" type="ORF">EHS19_06990</name>
</gene>
<dbReference type="SMART" id="SM00257">
    <property type="entry name" value="LysM"/>
    <property type="match status" value="1"/>
</dbReference>
<dbReference type="EMBL" id="RQSP01000023">
    <property type="protein sequence ID" value="KAB5606550.1"/>
    <property type="molecule type" value="Genomic_DNA"/>
</dbReference>
<evidence type="ECO:0000256" key="1">
    <source>
        <dbReference type="SAM" id="MobiDB-lite"/>
    </source>
</evidence>
<proteinExistence type="predicted"/>
<organism evidence="3 4">
    <name type="scientific">Bifidobacterium jacchi</name>
    <dbReference type="NCBI Taxonomy" id="2490545"/>
    <lineage>
        <taxon>Bacteria</taxon>
        <taxon>Bacillati</taxon>
        <taxon>Actinomycetota</taxon>
        <taxon>Actinomycetes</taxon>
        <taxon>Bifidobacteriales</taxon>
        <taxon>Bifidobacteriaceae</taxon>
        <taxon>Bifidobacterium</taxon>
    </lineage>
</organism>
<feature type="domain" description="LysM" evidence="2">
    <location>
        <begin position="24"/>
        <end position="74"/>
    </location>
</feature>
<comment type="caution">
    <text evidence="3">The sequence shown here is derived from an EMBL/GenBank/DDBJ whole genome shotgun (WGS) entry which is preliminary data.</text>
</comment>
<reference evidence="3 4" key="1">
    <citation type="journal article" date="2019" name="Int. J. Syst. Evol. Microbiol.">
        <title>Bifidobacterium jacchi sp. nov., isolated from the faeces of a baby common marmoset (Callithrix jacchus).</title>
        <authorList>
            <person name="Modesto M."/>
            <person name="Watanabe K."/>
            <person name="Arita M."/>
            <person name="Satti M."/>
            <person name="Oki K."/>
            <person name="Sciavilla P."/>
            <person name="Patavino C."/>
            <person name="Camma C."/>
            <person name="Michelini S."/>
            <person name="Sgorbati B."/>
            <person name="Mattarelli P."/>
        </authorList>
    </citation>
    <scope>NUCLEOTIDE SEQUENCE [LARGE SCALE GENOMIC DNA]</scope>
    <source>
        <strain evidence="3 4">MRM 9.3</strain>
    </source>
</reference>
<name>A0A5N5RHY9_9BIFI</name>
<evidence type="ECO:0000259" key="2">
    <source>
        <dbReference type="PROSITE" id="PS51782"/>
    </source>
</evidence>
<dbReference type="SUPFAM" id="SSF54106">
    <property type="entry name" value="LysM domain"/>
    <property type="match status" value="1"/>
</dbReference>
<dbReference type="CDD" id="cd00118">
    <property type="entry name" value="LysM"/>
    <property type="match status" value="1"/>
</dbReference>
<dbReference type="InterPro" id="IPR018392">
    <property type="entry name" value="LysM"/>
</dbReference>